<reference evidence="2 3" key="2">
    <citation type="submission" date="2024-07" db="EMBL/GenBank/DDBJ databases">
        <authorList>
            <person name="Akdeniz Z."/>
        </authorList>
    </citation>
    <scope>NUCLEOTIDE SEQUENCE [LARGE SCALE GENOMIC DNA]</scope>
</reference>
<reference evidence="1" key="1">
    <citation type="submission" date="2023-06" db="EMBL/GenBank/DDBJ databases">
        <authorList>
            <person name="Kurt Z."/>
        </authorList>
    </citation>
    <scope>NUCLEOTIDE SEQUENCE</scope>
</reference>
<accession>A0AA86NR70</accession>
<name>A0AA86NR70_9EUKA</name>
<dbReference type="EMBL" id="CATOUU010000314">
    <property type="protein sequence ID" value="CAI9924515.1"/>
    <property type="molecule type" value="Genomic_DNA"/>
</dbReference>
<comment type="caution">
    <text evidence="1">The sequence shown here is derived from an EMBL/GenBank/DDBJ whole genome shotgun (WGS) entry which is preliminary data.</text>
</comment>
<dbReference type="AlphaFoldDB" id="A0AA86NR70"/>
<sequence>MDAEKQFTQSASQLLNLSANFDILYAKSQVYMAISKLDQQTQSQFWTKMATSLEKDIDVIKYYYTNVYSKRLNPNNSINKSALSYQSHQQINQSQQSHHQSLTISASIPKFVPSSAQQSIIPKFQPDNLTLPHDSAQTIQQIFNDNDPIQLTQKDQPIQNPVRRQIQKDSLSIEEKSNSSLQMFTFKNGIKEALKQFVTISDTATENEIKQKVEEIKGPQFWSTVNRMTGMSIGQISSLYNKFGSEQMTKSDKEVVWLYSNRNKGNDIMKIVDELASVFRGRNFNIDDIKQAVEESLK</sequence>
<gene>
    <name evidence="1" type="ORF">HINF_LOCUS12160</name>
    <name evidence="2" type="ORF">HINF_LOCUS59883</name>
</gene>
<dbReference type="Proteomes" id="UP001642409">
    <property type="component" value="Unassembled WGS sequence"/>
</dbReference>
<protein>
    <submittedName>
        <fullName evidence="2">Hypothetical_protein</fullName>
    </submittedName>
</protein>
<keyword evidence="3" id="KW-1185">Reference proteome</keyword>
<dbReference type="EMBL" id="CAXDID020000346">
    <property type="protein sequence ID" value="CAL6080470.1"/>
    <property type="molecule type" value="Genomic_DNA"/>
</dbReference>
<evidence type="ECO:0000313" key="2">
    <source>
        <dbReference type="EMBL" id="CAL6080470.1"/>
    </source>
</evidence>
<evidence type="ECO:0000313" key="1">
    <source>
        <dbReference type="EMBL" id="CAI9924515.1"/>
    </source>
</evidence>
<organism evidence="1">
    <name type="scientific">Hexamita inflata</name>
    <dbReference type="NCBI Taxonomy" id="28002"/>
    <lineage>
        <taxon>Eukaryota</taxon>
        <taxon>Metamonada</taxon>
        <taxon>Diplomonadida</taxon>
        <taxon>Hexamitidae</taxon>
        <taxon>Hexamitinae</taxon>
        <taxon>Hexamita</taxon>
    </lineage>
</organism>
<evidence type="ECO:0000313" key="3">
    <source>
        <dbReference type="Proteomes" id="UP001642409"/>
    </source>
</evidence>
<proteinExistence type="predicted"/>